<evidence type="ECO:0000313" key="11">
    <source>
        <dbReference type="Proteomes" id="UP001596504"/>
    </source>
</evidence>
<evidence type="ECO:0000256" key="1">
    <source>
        <dbReference type="ARBA" id="ARBA00004651"/>
    </source>
</evidence>
<proteinExistence type="inferred from homology"/>
<sequence>MQATSTLDRDPNPSELSSRTWRKAYQDFRDGIRQRQLWAHLGWQDIKQRYRRSVIGPLWITIGMGMTATALGLLYSQLFDQDIKEFLPYLTVGFIVWNFIRDCLTEGTEVFISNEGLMKQLPAPISVHVLRLVWRQALFFAHNMIVYFAVLAIFQMPISWTIIYAIPAFGLLMVNGVWVALLFGIVATRFRDIPPVINSLTTLVFFMTPIVWNADILKEKAPQLGWRANLADINPLYHYIEIIRDPLIGQDQQLYHWLIVLGCTIVGWLLALVVMRNYRARVTYWV</sequence>
<evidence type="ECO:0000256" key="5">
    <source>
        <dbReference type="ARBA" id="ARBA00022692"/>
    </source>
</evidence>
<evidence type="ECO:0000259" key="9">
    <source>
        <dbReference type="Pfam" id="PF01061"/>
    </source>
</evidence>
<organism evidence="10 11">
    <name type="scientific">Saccharopolyspora griseoalba</name>
    <dbReference type="NCBI Taxonomy" id="1431848"/>
    <lineage>
        <taxon>Bacteria</taxon>
        <taxon>Bacillati</taxon>
        <taxon>Actinomycetota</taxon>
        <taxon>Actinomycetes</taxon>
        <taxon>Pseudonocardiales</taxon>
        <taxon>Pseudonocardiaceae</taxon>
        <taxon>Saccharopolyspora</taxon>
    </lineage>
</organism>
<evidence type="ECO:0000256" key="8">
    <source>
        <dbReference type="SAM" id="Phobius"/>
    </source>
</evidence>
<comment type="subcellular location">
    <subcellularLocation>
        <location evidence="1">Cell membrane</location>
        <topology evidence="1">Multi-pass membrane protein</topology>
    </subcellularLocation>
</comment>
<keyword evidence="5 8" id="KW-0812">Transmembrane</keyword>
<comment type="similarity">
    <text evidence="2">Belongs to the ABC-2 integral membrane protein family.</text>
</comment>
<comment type="caution">
    <text evidence="10">The sequence shown here is derived from an EMBL/GenBank/DDBJ whole genome shotgun (WGS) entry which is preliminary data.</text>
</comment>
<keyword evidence="7 8" id="KW-0472">Membrane</keyword>
<feature type="transmembrane region" description="Helical" evidence="8">
    <location>
        <begin position="162"/>
        <end position="186"/>
    </location>
</feature>
<feature type="transmembrane region" description="Helical" evidence="8">
    <location>
        <begin position="86"/>
        <end position="104"/>
    </location>
</feature>
<keyword evidence="6 8" id="KW-1133">Transmembrane helix</keyword>
<dbReference type="InterPro" id="IPR013525">
    <property type="entry name" value="ABC2_TM"/>
</dbReference>
<feature type="transmembrane region" description="Helical" evidence="8">
    <location>
        <begin position="137"/>
        <end position="156"/>
    </location>
</feature>
<gene>
    <name evidence="10" type="ORF">ACFQRI_13470</name>
</gene>
<dbReference type="RefSeq" id="WP_380668276.1">
    <property type="nucleotide sequence ID" value="NZ_JBHTCJ010000006.1"/>
</dbReference>
<keyword evidence="3" id="KW-0813">Transport</keyword>
<keyword evidence="4" id="KW-1003">Cell membrane</keyword>
<protein>
    <submittedName>
        <fullName evidence="10">ABC transporter permease</fullName>
    </submittedName>
</protein>
<feature type="domain" description="ABC-2 type transporter transmembrane" evidence="9">
    <location>
        <begin position="39"/>
        <end position="245"/>
    </location>
</feature>
<feature type="transmembrane region" description="Helical" evidence="8">
    <location>
        <begin position="193"/>
        <end position="212"/>
    </location>
</feature>
<feature type="transmembrane region" description="Helical" evidence="8">
    <location>
        <begin position="54"/>
        <end position="74"/>
    </location>
</feature>
<dbReference type="Proteomes" id="UP001596504">
    <property type="component" value="Unassembled WGS sequence"/>
</dbReference>
<dbReference type="Pfam" id="PF01061">
    <property type="entry name" value="ABC2_membrane"/>
    <property type="match status" value="1"/>
</dbReference>
<evidence type="ECO:0000313" key="10">
    <source>
        <dbReference type="EMBL" id="MFC7342411.1"/>
    </source>
</evidence>
<evidence type="ECO:0000256" key="3">
    <source>
        <dbReference type="ARBA" id="ARBA00022448"/>
    </source>
</evidence>
<dbReference type="PANTHER" id="PTHR30413">
    <property type="entry name" value="INNER MEMBRANE TRANSPORT PERMEASE"/>
    <property type="match status" value="1"/>
</dbReference>
<reference evidence="11" key="1">
    <citation type="journal article" date="2019" name="Int. J. Syst. Evol. Microbiol.">
        <title>The Global Catalogue of Microorganisms (GCM) 10K type strain sequencing project: providing services to taxonomists for standard genome sequencing and annotation.</title>
        <authorList>
            <consortium name="The Broad Institute Genomics Platform"/>
            <consortium name="The Broad Institute Genome Sequencing Center for Infectious Disease"/>
            <person name="Wu L."/>
            <person name="Ma J."/>
        </authorList>
    </citation>
    <scope>NUCLEOTIDE SEQUENCE [LARGE SCALE GENOMIC DNA]</scope>
    <source>
        <strain evidence="11">WLHS5</strain>
    </source>
</reference>
<keyword evidence="11" id="KW-1185">Reference proteome</keyword>
<accession>A0ABW2LNN1</accession>
<evidence type="ECO:0000256" key="7">
    <source>
        <dbReference type="ARBA" id="ARBA00023136"/>
    </source>
</evidence>
<evidence type="ECO:0000256" key="2">
    <source>
        <dbReference type="ARBA" id="ARBA00007783"/>
    </source>
</evidence>
<dbReference type="EMBL" id="JBHTCJ010000006">
    <property type="protein sequence ID" value="MFC7342411.1"/>
    <property type="molecule type" value="Genomic_DNA"/>
</dbReference>
<dbReference type="PANTHER" id="PTHR30413:SF10">
    <property type="entry name" value="CAPSULE POLYSACCHARIDE EXPORT INNER-MEMBRANE PROTEIN CTRC"/>
    <property type="match status" value="1"/>
</dbReference>
<feature type="transmembrane region" description="Helical" evidence="8">
    <location>
        <begin position="254"/>
        <end position="275"/>
    </location>
</feature>
<evidence type="ECO:0000256" key="4">
    <source>
        <dbReference type="ARBA" id="ARBA00022475"/>
    </source>
</evidence>
<evidence type="ECO:0000256" key="6">
    <source>
        <dbReference type="ARBA" id="ARBA00022989"/>
    </source>
</evidence>
<name>A0ABW2LNN1_9PSEU</name>